<accession>A0A381TUJ7</accession>
<evidence type="ECO:0000313" key="9">
    <source>
        <dbReference type="EMBL" id="SVA19131.1"/>
    </source>
</evidence>
<dbReference type="AlphaFoldDB" id="A0A381TUJ7"/>
<feature type="transmembrane region" description="Helical" evidence="7">
    <location>
        <begin position="205"/>
        <end position="230"/>
    </location>
</feature>
<evidence type="ECO:0000256" key="1">
    <source>
        <dbReference type="ARBA" id="ARBA00004651"/>
    </source>
</evidence>
<dbReference type="InterPro" id="IPR036259">
    <property type="entry name" value="MFS_trans_sf"/>
</dbReference>
<feature type="transmembrane region" description="Helical" evidence="7">
    <location>
        <begin position="45"/>
        <end position="64"/>
    </location>
</feature>
<keyword evidence="3" id="KW-1003">Cell membrane</keyword>
<evidence type="ECO:0000256" key="4">
    <source>
        <dbReference type="ARBA" id="ARBA00022692"/>
    </source>
</evidence>
<feature type="transmembrane region" description="Helical" evidence="7">
    <location>
        <begin position="163"/>
        <end position="184"/>
    </location>
</feature>
<feature type="transmembrane region" description="Helical" evidence="7">
    <location>
        <begin position="242"/>
        <end position="262"/>
    </location>
</feature>
<feature type="transmembrane region" description="Helical" evidence="7">
    <location>
        <begin position="271"/>
        <end position="288"/>
    </location>
</feature>
<organism evidence="9">
    <name type="scientific">marine metagenome</name>
    <dbReference type="NCBI Taxonomy" id="408172"/>
    <lineage>
        <taxon>unclassified sequences</taxon>
        <taxon>metagenomes</taxon>
        <taxon>ecological metagenomes</taxon>
    </lineage>
</organism>
<dbReference type="Gene3D" id="1.20.1250.20">
    <property type="entry name" value="MFS general substrate transporter like domains"/>
    <property type="match status" value="1"/>
</dbReference>
<feature type="transmembrane region" description="Helical" evidence="7">
    <location>
        <begin position="294"/>
        <end position="318"/>
    </location>
</feature>
<reference evidence="9" key="1">
    <citation type="submission" date="2018-05" db="EMBL/GenBank/DDBJ databases">
        <authorList>
            <person name="Lanie J.A."/>
            <person name="Ng W.-L."/>
            <person name="Kazmierczak K.M."/>
            <person name="Andrzejewski T.M."/>
            <person name="Davidsen T.M."/>
            <person name="Wayne K.J."/>
            <person name="Tettelin H."/>
            <person name="Glass J.I."/>
            <person name="Rusch D."/>
            <person name="Podicherti R."/>
            <person name="Tsui H.-C.T."/>
            <person name="Winkler M.E."/>
        </authorList>
    </citation>
    <scope>NUCLEOTIDE SEQUENCE</scope>
</reference>
<keyword evidence="4 7" id="KW-0812">Transmembrane</keyword>
<dbReference type="GO" id="GO:0022857">
    <property type="term" value="F:transmembrane transporter activity"/>
    <property type="evidence" value="ECO:0007669"/>
    <property type="project" value="InterPro"/>
</dbReference>
<evidence type="ECO:0000256" key="5">
    <source>
        <dbReference type="ARBA" id="ARBA00022989"/>
    </source>
</evidence>
<evidence type="ECO:0000259" key="8">
    <source>
        <dbReference type="PROSITE" id="PS50850"/>
    </source>
</evidence>
<name>A0A381TUJ7_9ZZZZ</name>
<keyword evidence="5 7" id="KW-1133">Transmembrane helix</keyword>
<dbReference type="PROSITE" id="PS50850">
    <property type="entry name" value="MFS"/>
    <property type="match status" value="1"/>
</dbReference>
<dbReference type="CDD" id="cd17472">
    <property type="entry name" value="MFS_YajR_like"/>
    <property type="match status" value="1"/>
</dbReference>
<keyword evidence="6 7" id="KW-0472">Membrane</keyword>
<comment type="subcellular location">
    <subcellularLocation>
        <location evidence="1">Cell membrane</location>
        <topology evidence="1">Multi-pass membrane protein</topology>
    </subcellularLocation>
</comment>
<feature type="transmembrane region" description="Helical" evidence="7">
    <location>
        <begin position="99"/>
        <end position="120"/>
    </location>
</feature>
<feature type="transmembrane region" description="Helical" evidence="7">
    <location>
        <begin position="360"/>
        <end position="380"/>
    </location>
</feature>
<feature type="transmembrane region" description="Helical" evidence="7">
    <location>
        <begin position="330"/>
        <end position="354"/>
    </location>
</feature>
<dbReference type="InterPro" id="IPR050171">
    <property type="entry name" value="MFS_Transporters"/>
</dbReference>
<dbReference type="Pfam" id="PF07690">
    <property type="entry name" value="MFS_1"/>
    <property type="match status" value="1"/>
</dbReference>
<feature type="transmembrane region" description="Helical" evidence="7">
    <location>
        <begin position="12"/>
        <end position="33"/>
    </location>
</feature>
<proteinExistence type="predicted"/>
<dbReference type="PANTHER" id="PTHR23517:SF2">
    <property type="entry name" value="MULTIDRUG RESISTANCE PROTEIN MDTH"/>
    <property type="match status" value="1"/>
</dbReference>
<evidence type="ECO:0000256" key="6">
    <source>
        <dbReference type="ARBA" id="ARBA00023136"/>
    </source>
</evidence>
<feature type="transmembrane region" description="Helical" evidence="7">
    <location>
        <begin position="76"/>
        <end position="93"/>
    </location>
</feature>
<dbReference type="InterPro" id="IPR020846">
    <property type="entry name" value="MFS_dom"/>
</dbReference>
<keyword evidence="2" id="KW-0813">Transport</keyword>
<feature type="transmembrane region" description="Helical" evidence="7">
    <location>
        <begin position="132"/>
        <end position="157"/>
    </location>
</feature>
<dbReference type="SUPFAM" id="SSF103473">
    <property type="entry name" value="MFS general substrate transporter"/>
    <property type="match status" value="1"/>
</dbReference>
<gene>
    <name evidence="9" type="ORF">METZ01_LOCUS71985</name>
</gene>
<evidence type="ECO:0000256" key="2">
    <source>
        <dbReference type="ARBA" id="ARBA00022448"/>
    </source>
</evidence>
<evidence type="ECO:0000256" key="7">
    <source>
        <dbReference type="SAM" id="Phobius"/>
    </source>
</evidence>
<dbReference type="InterPro" id="IPR011701">
    <property type="entry name" value="MFS"/>
</dbReference>
<feature type="domain" description="Major facilitator superfamily (MFS) profile" evidence="8">
    <location>
        <begin position="1"/>
        <end position="385"/>
    </location>
</feature>
<sequence>MDSIERSVAFKVSLVMATRMLGLFMLFPVISVYATNEYQNTTPFLIGLTIGIYGLTQAFFQIPFGYLSDRFGRKPLLYIGLCLFFLGSILAAISTDIIYVILGRALQGGGAISAVLMAFLADSISEENRSKANAFVGFQIGLAFMLSLLIGPTIASIAGLSGIFWSIALLSVISLTIVASLPHTKPINYYRLSIEEFKKILNPKLLRLDFSGFILHLMLASAFIVMPLLLVENNIINIADNWKLYLPAMMMSFVGMIPLIILAEKLQKTKLILLISIALLIISQLLFYELKLNFNIFLIVLSLFFVAFNTIEAILPSLLSRTASSSKRGLAMGVFSTSQFLGTFFGGAIGGLIYDIFSLNSVFLFTIFMAIIWWLVILTLPQNDNKAEK</sequence>
<dbReference type="EMBL" id="UINC01005109">
    <property type="protein sequence ID" value="SVA19131.1"/>
    <property type="molecule type" value="Genomic_DNA"/>
</dbReference>
<dbReference type="PANTHER" id="PTHR23517">
    <property type="entry name" value="RESISTANCE PROTEIN MDTM, PUTATIVE-RELATED-RELATED"/>
    <property type="match status" value="1"/>
</dbReference>
<protein>
    <recommendedName>
        <fullName evidence="8">Major facilitator superfamily (MFS) profile domain-containing protein</fullName>
    </recommendedName>
</protein>
<dbReference type="GO" id="GO:0005886">
    <property type="term" value="C:plasma membrane"/>
    <property type="evidence" value="ECO:0007669"/>
    <property type="project" value="UniProtKB-SubCell"/>
</dbReference>
<evidence type="ECO:0000256" key="3">
    <source>
        <dbReference type="ARBA" id="ARBA00022475"/>
    </source>
</evidence>